<evidence type="ECO:0000256" key="3">
    <source>
        <dbReference type="ARBA" id="ARBA00022692"/>
    </source>
</evidence>
<keyword evidence="2" id="KW-1003">Cell membrane</keyword>
<keyword evidence="4 6" id="KW-1133">Transmembrane helix</keyword>
<dbReference type="RefSeq" id="WP_265961245.1">
    <property type="nucleotide sequence ID" value="NZ_JAPEVI010000002.1"/>
</dbReference>
<comment type="caution">
    <text evidence="7">The sequence shown here is derived from an EMBL/GenBank/DDBJ whole genome shotgun (WGS) entry which is preliminary data.</text>
</comment>
<protein>
    <submittedName>
        <fullName evidence="7">Cytochrome c oxidase assembly protein</fullName>
    </submittedName>
</protein>
<feature type="transmembrane region" description="Helical" evidence="6">
    <location>
        <begin position="60"/>
        <end position="81"/>
    </location>
</feature>
<evidence type="ECO:0000256" key="2">
    <source>
        <dbReference type="ARBA" id="ARBA00022475"/>
    </source>
</evidence>
<proteinExistence type="predicted"/>
<evidence type="ECO:0000256" key="4">
    <source>
        <dbReference type="ARBA" id="ARBA00022989"/>
    </source>
</evidence>
<reference evidence="7 8" key="1">
    <citation type="journal article" date="2016" name="Int. J. Syst. Evol. Microbiol.">
        <title>Labrenzia salina sp. nov., isolated from the rhizosphere of the halophyte Arthrocnemum macrostachyum.</title>
        <authorList>
            <person name="Camacho M."/>
            <person name="Redondo-Gomez S."/>
            <person name="Rodriguez-Llorente I."/>
            <person name="Rohde M."/>
            <person name="Sproer C."/>
            <person name="Schumann P."/>
            <person name="Klenk H.P."/>
            <person name="Montero-Calasanz M.D.C."/>
        </authorList>
    </citation>
    <scope>NUCLEOTIDE SEQUENCE [LARGE SCALE GENOMIC DNA]</scope>
    <source>
        <strain evidence="7 8">DSM 29163</strain>
    </source>
</reference>
<keyword evidence="3 6" id="KW-0812">Transmembrane</keyword>
<organism evidence="7 8">
    <name type="scientific">Roseibium salinum</name>
    <dbReference type="NCBI Taxonomy" id="1604349"/>
    <lineage>
        <taxon>Bacteria</taxon>
        <taxon>Pseudomonadati</taxon>
        <taxon>Pseudomonadota</taxon>
        <taxon>Alphaproteobacteria</taxon>
        <taxon>Hyphomicrobiales</taxon>
        <taxon>Stappiaceae</taxon>
        <taxon>Roseibium</taxon>
    </lineage>
</organism>
<keyword evidence="8" id="KW-1185">Reference proteome</keyword>
<feature type="transmembrane region" description="Helical" evidence="6">
    <location>
        <begin position="93"/>
        <end position="117"/>
    </location>
</feature>
<dbReference type="EMBL" id="JAPEVI010000002">
    <property type="protein sequence ID" value="MCX2721550.1"/>
    <property type="molecule type" value="Genomic_DNA"/>
</dbReference>
<gene>
    <name evidence="7" type="ORF">ON753_03890</name>
</gene>
<feature type="transmembrane region" description="Helical" evidence="6">
    <location>
        <begin position="6"/>
        <end position="22"/>
    </location>
</feature>
<evidence type="ECO:0000256" key="1">
    <source>
        <dbReference type="ARBA" id="ARBA00004651"/>
    </source>
</evidence>
<evidence type="ECO:0000313" key="7">
    <source>
        <dbReference type="EMBL" id="MCX2721550.1"/>
    </source>
</evidence>
<feature type="transmembrane region" description="Helical" evidence="6">
    <location>
        <begin position="29"/>
        <end position="48"/>
    </location>
</feature>
<dbReference type="Pfam" id="PF09678">
    <property type="entry name" value="Caa3_CtaG"/>
    <property type="match status" value="1"/>
</dbReference>
<comment type="subcellular location">
    <subcellularLocation>
        <location evidence="1">Cell membrane</location>
        <topology evidence="1">Multi-pass membrane protein</topology>
    </subcellularLocation>
</comment>
<dbReference type="InterPro" id="IPR019108">
    <property type="entry name" value="Caa3_assmbl_CtaG-rel"/>
</dbReference>
<accession>A0ABT3QXF4</accession>
<feature type="transmembrane region" description="Helical" evidence="6">
    <location>
        <begin position="137"/>
        <end position="158"/>
    </location>
</feature>
<evidence type="ECO:0000256" key="5">
    <source>
        <dbReference type="ARBA" id="ARBA00023136"/>
    </source>
</evidence>
<name>A0ABT3QXF4_9HYPH</name>
<evidence type="ECO:0000256" key="6">
    <source>
        <dbReference type="SAM" id="Phobius"/>
    </source>
</evidence>
<dbReference type="Proteomes" id="UP001300261">
    <property type="component" value="Unassembled WGS sequence"/>
</dbReference>
<evidence type="ECO:0000313" key="8">
    <source>
        <dbReference type="Proteomes" id="UP001300261"/>
    </source>
</evidence>
<sequence>MTTHILAMNVVAPLAVWLWPVVRRRTAALSYGVVAAAGLQLALMWGWHMPEAMRSAASHPALAAAMHASLFLSALLFWGAVFQEMDRAPWRSLAALLLTGKFFCLLGILLVFAPRPLYASAQAPLGSIAGVLADQQMAGLLMIIACPVTYVLGSILIVRRWMVVDEIAGGWRPVSVHGDHD</sequence>
<keyword evidence="5 6" id="KW-0472">Membrane</keyword>